<organism evidence="2 3">
    <name type="scientific">Nocardioides jiangsuensis</name>
    <dbReference type="NCBI Taxonomy" id="2866161"/>
    <lineage>
        <taxon>Bacteria</taxon>
        <taxon>Bacillati</taxon>
        <taxon>Actinomycetota</taxon>
        <taxon>Actinomycetes</taxon>
        <taxon>Propionibacteriales</taxon>
        <taxon>Nocardioidaceae</taxon>
        <taxon>Nocardioides</taxon>
    </lineage>
</organism>
<feature type="compositionally biased region" description="Low complexity" evidence="1">
    <location>
        <begin position="132"/>
        <end position="154"/>
    </location>
</feature>
<dbReference type="RefSeq" id="WP_221023079.1">
    <property type="nucleotide sequence ID" value="NZ_JAIEZQ010000001.1"/>
</dbReference>
<proteinExistence type="predicted"/>
<feature type="region of interest" description="Disordered" evidence="1">
    <location>
        <begin position="52"/>
        <end position="175"/>
    </location>
</feature>
<evidence type="ECO:0008006" key="4">
    <source>
        <dbReference type="Google" id="ProtNLM"/>
    </source>
</evidence>
<protein>
    <recommendedName>
        <fullName evidence="4">Ig-like domain-containing protein</fullName>
    </recommendedName>
</protein>
<dbReference type="EMBL" id="JAIEZQ010000001">
    <property type="protein sequence ID" value="MBY9073263.1"/>
    <property type="molecule type" value="Genomic_DNA"/>
</dbReference>
<name>A0ABS7RE17_9ACTN</name>
<evidence type="ECO:0000313" key="2">
    <source>
        <dbReference type="EMBL" id="MBY9073263.1"/>
    </source>
</evidence>
<evidence type="ECO:0000256" key="1">
    <source>
        <dbReference type="SAM" id="MobiDB-lite"/>
    </source>
</evidence>
<gene>
    <name evidence="2" type="ORF">K1X13_00375</name>
</gene>
<sequence>MDHLHRLVPASVLDRSPRWMVPALTVTVLLLGGGAIASAALVEEDSGPVVDAAADPVRSEPSVSRSAGRSSLPAEPTRTTDAAPSAPKLAPATPHAEPTESSSETTAPETPAAPAPEVSPDAVDPAAPLEGVAESAVPTSSPAESSSPTGETSGDPAPTRTPEDVTAPVTSIVSGPVDRGASVFEFAADEPATFACSVDDGDFEPCESGEEIDDLDAGWHALAVRATDLSGNTDESAAQWSWHTTGT</sequence>
<accession>A0ABS7RE17</accession>
<evidence type="ECO:0000313" key="3">
    <source>
        <dbReference type="Proteomes" id="UP000754710"/>
    </source>
</evidence>
<feature type="compositionally biased region" description="Low complexity" evidence="1">
    <location>
        <begin position="93"/>
        <end position="120"/>
    </location>
</feature>
<keyword evidence="3" id="KW-1185">Reference proteome</keyword>
<reference evidence="2 3" key="1">
    <citation type="submission" date="2021-08" db="EMBL/GenBank/DDBJ databases">
        <title>Nocardioides bacterium WL0053 sp. nov., isolated from the sediment.</title>
        <authorList>
            <person name="Wang L."/>
            <person name="Zhang D."/>
            <person name="Zhang A."/>
        </authorList>
    </citation>
    <scope>NUCLEOTIDE SEQUENCE [LARGE SCALE GENOMIC DNA]</scope>
    <source>
        <strain evidence="2 3">WL0053</strain>
    </source>
</reference>
<dbReference type="Proteomes" id="UP000754710">
    <property type="component" value="Unassembled WGS sequence"/>
</dbReference>
<comment type="caution">
    <text evidence="2">The sequence shown here is derived from an EMBL/GenBank/DDBJ whole genome shotgun (WGS) entry which is preliminary data.</text>
</comment>